<dbReference type="Pfam" id="PF00698">
    <property type="entry name" value="Acyl_transf_1"/>
    <property type="match status" value="1"/>
</dbReference>
<dbReference type="PANTHER" id="PTHR42681">
    <property type="entry name" value="MALONYL-COA-ACYL CARRIER PROTEIN TRANSACYLASE, MITOCHONDRIAL"/>
    <property type="match status" value="1"/>
</dbReference>
<organism evidence="7 8">
    <name type="scientific">[Ruminococcus] lactaris CC59_002D</name>
    <dbReference type="NCBI Taxonomy" id="1073376"/>
    <lineage>
        <taxon>Bacteria</taxon>
        <taxon>Bacillati</taxon>
        <taxon>Bacillota</taxon>
        <taxon>Clostridia</taxon>
        <taxon>Lachnospirales</taxon>
        <taxon>Lachnospiraceae</taxon>
        <taxon>Mediterraneibacter</taxon>
    </lineage>
</organism>
<keyword evidence="1 4" id="KW-0808">Transferase</keyword>
<dbReference type="InterPro" id="IPR016036">
    <property type="entry name" value="Malonyl_transacylase_ACP-bd"/>
</dbReference>
<dbReference type="InterPro" id="IPR016035">
    <property type="entry name" value="Acyl_Trfase/lysoPLipase"/>
</dbReference>
<dbReference type="SUPFAM" id="SSF52151">
    <property type="entry name" value="FabD/lysophospholipase-like"/>
    <property type="match status" value="1"/>
</dbReference>
<evidence type="ECO:0000256" key="1">
    <source>
        <dbReference type="ARBA" id="ARBA00022679"/>
    </source>
</evidence>
<comment type="catalytic activity">
    <reaction evidence="3 4">
        <text>holo-[ACP] + malonyl-CoA = malonyl-[ACP] + CoA</text>
        <dbReference type="Rhea" id="RHEA:41792"/>
        <dbReference type="Rhea" id="RHEA-COMP:9623"/>
        <dbReference type="Rhea" id="RHEA-COMP:9685"/>
        <dbReference type="ChEBI" id="CHEBI:57287"/>
        <dbReference type="ChEBI" id="CHEBI:57384"/>
        <dbReference type="ChEBI" id="CHEBI:64479"/>
        <dbReference type="ChEBI" id="CHEBI:78449"/>
        <dbReference type="EC" id="2.3.1.39"/>
    </reaction>
</comment>
<comment type="similarity">
    <text evidence="4">Belongs to the fabD family.</text>
</comment>
<dbReference type="STRING" id="1073376.HMPREF1202_01395"/>
<feature type="active site" evidence="5">
    <location>
        <position position="99"/>
    </location>
</feature>
<dbReference type="InterPro" id="IPR050858">
    <property type="entry name" value="Mal-CoA-ACP_Trans/PKS_FabD"/>
</dbReference>
<evidence type="ECO:0000256" key="3">
    <source>
        <dbReference type="ARBA" id="ARBA00048462"/>
    </source>
</evidence>
<gene>
    <name evidence="7" type="ORF">HMPREF1202_01395</name>
</gene>
<dbReference type="HOGENOM" id="CLU_030558_0_1_9"/>
<dbReference type="Gene3D" id="3.30.70.250">
    <property type="entry name" value="Malonyl-CoA ACP transacylase, ACP-binding"/>
    <property type="match status" value="1"/>
</dbReference>
<dbReference type="PATRIC" id="fig|1073376.3.peg.1419"/>
<evidence type="ECO:0000259" key="6">
    <source>
        <dbReference type="SMART" id="SM00827"/>
    </source>
</evidence>
<dbReference type="FunFam" id="3.30.70.250:FF:000001">
    <property type="entry name" value="Malonyl CoA-acyl carrier protein transacylase"/>
    <property type="match status" value="1"/>
</dbReference>
<dbReference type="InterPro" id="IPR001227">
    <property type="entry name" value="Ac_transferase_dom_sf"/>
</dbReference>
<dbReference type="PIRSF" id="PIRSF000446">
    <property type="entry name" value="Mct"/>
    <property type="match status" value="1"/>
</dbReference>
<evidence type="ECO:0000313" key="8">
    <source>
        <dbReference type="Proteomes" id="UP000018683"/>
    </source>
</evidence>
<dbReference type="GO" id="GO:0005829">
    <property type="term" value="C:cytosol"/>
    <property type="evidence" value="ECO:0007669"/>
    <property type="project" value="TreeGrafter"/>
</dbReference>
<feature type="domain" description="Malonyl-CoA:ACP transacylase (MAT)" evidence="6">
    <location>
        <begin position="16"/>
        <end position="307"/>
    </location>
</feature>
<sequence>MHCLEEQKFMSKVAFIFPGQGVQKAGMGKDFYDQYKTAAKVFDQATELLGIDMKKLCFEENDRLDQTEYTQAALVTVCMAMERVAEEEGLVADVTAGLSLGEYCAIVTAGGMKLKDAIRITRKRGLLMQNAIPDGQGAMAAVLGLSGEIVEKTVASMEGVSVANYNCPGQIVITGWNDAVEKAAERLKAAGAKRILPLKVSGPFHSPLLKEAGKELGEELKSVELSELQIPYVTNVTAEYVSEIDQTKALLAKQVAASVRWQQSIEKMLSQGVDTFIEIGPGRTLTGFMRKISREVRTYNISTVEDLKKVVNELCKIH</sequence>
<reference evidence="7 8" key="1">
    <citation type="submission" date="2013-10" db="EMBL/GenBank/DDBJ databases">
        <title>The Genome Sequence of Ruminococcus lactaris CC59_002D.</title>
        <authorList>
            <consortium name="The Broad Institute Genomics Platform"/>
            <person name="Earl A."/>
            <person name="Allen-Vercoe E."/>
            <person name="Daigneault M."/>
            <person name="Young S.K."/>
            <person name="Zeng Q."/>
            <person name="Gargeya S."/>
            <person name="Fitzgerald M."/>
            <person name="Abouelleil A."/>
            <person name="Alvarado L."/>
            <person name="Chapman S.B."/>
            <person name="Gainer-Dewar J."/>
            <person name="Goldberg J."/>
            <person name="Griggs A."/>
            <person name="Gujja S."/>
            <person name="Hansen M."/>
            <person name="Howarth C."/>
            <person name="Imamovic A."/>
            <person name="Ireland A."/>
            <person name="Larimer J."/>
            <person name="McCowan C."/>
            <person name="Murphy C."/>
            <person name="Pearson M."/>
            <person name="Poon T.W."/>
            <person name="Priest M."/>
            <person name="Roberts A."/>
            <person name="Saif S."/>
            <person name="Shea T."/>
            <person name="Sykes S."/>
            <person name="Wortman J."/>
            <person name="Nusbaum C."/>
            <person name="Birren B."/>
        </authorList>
    </citation>
    <scope>NUCLEOTIDE SEQUENCE [LARGE SCALE GENOMIC DNA]</scope>
    <source>
        <strain evidence="7 8">CC59_002D</strain>
    </source>
</reference>
<keyword evidence="2 4" id="KW-0012">Acyltransferase</keyword>
<evidence type="ECO:0000256" key="2">
    <source>
        <dbReference type="ARBA" id="ARBA00023315"/>
    </source>
</evidence>
<accession>V8C6C8</accession>
<dbReference type="Proteomes" id="UP000018683">
    <property type="component" value="Unassembled WGS sequence"/>
</dbReference>
<protein>
    <recommendedName>
        <fullName evidence="4">Malonyl CoA-acyl carrier protein transacylase</fullName>
        <ecNumber evidence="4">2.3.1.39</ecNumber>
    </recommendedName>
</protein>
<evidence type="ECO:0000313" key="7">
    <source>
        <dbReference type="EMBL" id="ETD22316.1"/>
    </source>
</evidence>
<evidence type="ECO:0000256" key="4">
    <source>
        <dbReference type="PIRNR" id="PIRNR000446"/>
    </source>
</evidence>
<name>V8C6C8_9FIRM</name>
<dbReference type="EMBL" id="AZJE01000017">
    <property type="protein sequence ID" value="ETD22316.1"/>
    <property type="molecule type" value="Genomic_DNA"/>
</dbReference>
<dbReference type="GO" id="GO:0006633">
    <property type="term" value="P:fatty acid biosynthetic process"/>
    <property type="evidence" value="ECO:0007669"/>
    <property type="project" value="TreeGrafter"/>
</dbReference>
<dbReference type="GO" id="GO:0004314">
    <property type="term" value="F:[acyl-carrier-protein] S-malonyltransferase activity"/>
    <property type="evidence" value="ECO:0007669"/>
    <property type="project" value="UniProtKB-EC"/>
</dbReference>
<dbReference type="InterPro" id="IPR014043">
    <property type="entry name" value="Acyl_transferase_dom"/>
</dbReference>
<dbReference type="Gene3D" id="3.40.366.10">
    <property type="entry name" value="Malonyl-Coenzyme A Acyl Carrier Protein, domain 2"/>
    <property type="match status" value="1"/>
</dbReference>
<dbReference type="PANTHER" id="PTHR42681:SF1">
    <property type="entry name" value="MALONYL-COA-ACYL CARRIER PROTEIN TRANSACYLASE, MITOCHONDRIAL"/>
    <property type="match status" value="1"/>
</dbReference>
<dbReference type="InterPro" id="IPR004410">
    <property type="entry name" value="Malonyl_CoA-ACP_transAc_FabD"/>
</dbReference>
<dbReference type="NCBIfam" id="TIGR00128">
    <property type="entry name" value="fabD"/>
    <property type="match status" value="1"/>
</dbReference>
<dbReference type="InterPro" id="IPR024925">
    <property type="entry name" value="Malonyl_CoA-ACP_transAc"/>
</dbReference>
<feature type="active site" evidence="5">
    <location>
        <position position="205"/>
    </location>
</feature>
<evidence type="ECO:0000256" key="5">
    <source>
        <dbReference type="PIRSR" id="PIRSR000446-1"/>
    </source>
</evidence>
<dbReference type="SUPFAM" id="SSF55048">
    <property type="entry name" value="Probable ACP-binding domain of malonyl-CoA ACP transacylase"/>
    <property type="match status" value="1"/>
</dbReference>
<proteinExistence type="inferred from homology"/>
<dbReference type="AlphaFoldDB" id="V8C6C8"/>
<dbReference type="EC" id="2.3.1.39" evidence="4"/>
<dbReference type="SMART" id="SM00827">
    <property type="entry name" value="PKS_AT"/>
    <property type="match status" value="1"/>
</dbReference>
<comment type="caution">
    <text evidence="7">The sequence shown here is derived from an EMBL/GenBank/DDBJ whole genome shotgun (WGS) entry which is preliminary data.</text>
</comment>